<gene>
    <name evidence="8" type="ORF">Pmar_PMAR002395</name>
</gene>
<sequence>MSKTEQPAEDTPKQPSEGTPTETAVKESLTTFMEPAAVAVLAAWFAAISGINPTMDFSQGADNLTAALGDLMHGGFIWRLMFAIFCGPRRFAVLQLLQSVLFVLAMNRLPQIAVVDEGDSLFINWLITTRPWSFSAILLPVAVTAASLVWWGIEIKSAGLATEVIMSMILMQVAANQMNSLADYRNGVDRADLPTSDTTVLSGLLSVRALTVSSVASLVASLLIVAHSIRDMEDVYFNIDKWMMIVGVIVTYTVSPFPLKYIGLGDAAVFIFFGPINVVHFTLAVTAAEQSYSRLGDLLLFTLPVSIMVTVILSANNIRDIDGDWEAGCYTLEGMLGRTASRVYFAGLVMTAQAISAWLAFHKRVCLSPEDAEYYKFVDQSSAHTLLILGLTTALGISSVSPAAQVSIPGLLFSCVLIGLLHAVG</sequence>
<dbReference type="GO" id="GO:0042371">
    <property type="term" value="P:vitamin K biosynthetic process"/>
    <property type="evidence" value="ECO:0007669"/>
    <property type="project" value="TreeGrafter"/>
</dbReference>
<keyword evidence="3 7" id="KW-0812">Transmembrane</keyword>
<dbReference type="GO" id="GO:0016020">
    <property type="term" value="C:membrane"/>
    <property type="evidence" value="ECO:0007669"/>
    <property type="project" value="UniProtKB-SubCell"/>
</dbReference>
<dbReference type="InterPro" id="IPR026046">
    <property type="entry name" value="UBIAD1"/>
</dbReference>
<feature type="transmembrane region" description="Helical" evidence="7">
    <location>
        <begin position="235"/>
        <end position="255"/>
    </location>
</feature>
<keyword evidence="9" id="KW-1185">Reference proteome</keyword>
<dbReference type="GeneID" id="9040550"/>
<dbReference type="GO" id="GO:0004659">
    <property type="term" value="F:prenyltransferase activity"/>
    <property type="evidence" value="ECO:0007669"/>
    <property type="project" value="InterPro"/>
</dbReference>
<comment type="subcellular location">
    <subcellularLocation>
        <location evidence="1">Membrane</location>
        <topology evidence="1">Multi-pass membrane protein</topology>
    </subcellularLocation>
</comment>
<evidence type="ECO:0000313" key="9">
    <source>
        <dbReference type="Proteomes" id="UP000007800"/>
    </source>
</evidence>
<dbReference type="CDD" id="cd13962">
    <property type="entry name" value="PT_UbiA_UBIAD1"/>
    <property type="match status" value="1"/>
</dbReference>
<evidence type="ECO:0000256" key="7">
    <source>
        <dbReference type="SAM" id="Phobius"/>
    </source>
</evidence>
<dbReference type="PANTHER" id="PTHR13929:SF0">
    <property type="entry name" value="UBIA PRENYLTRANSFERASE DOMAIN-CONTAINING PROTEIN 1"/>
    <property type="match status" value="1"/>
</dbReference>
<feature type="transmembrane region" description="Helical" evidence="7">
    <location>
        <begin position="406"/>
        <end position="424"/>
    </location>
</feature>
<feature type="transmembrane region" description="Helical" evidence="7">
    <location>
        <begin position="298"/>
        <end position="315"/>
    </location>
</feature>
<dbReference type="EMBL" id="GG686832">
    <property type="protein sequence ID" value="EEQ98117.1"/>
    <property type="molecule type" value="Genomic_DNA"/>
</dbReference>
<keyword evidence="2 8" id="KW-0808">Transferase</keyword>
<protein>
    <submittedName>
        <fullName evidence="8">1,4-dihydroxy-2-naphthoate octaprenyltransferase, putative</fullName>
    </submittedName>
</protein>
<dbReference type="GO" id="GO:0009234">
    <property type="term" value="P:menaquinone biosynthetic process"/>
    <property type="evidence" value="ECO:0007669"/>
    <property type="project" value="TreeGrafter"/>
</dbReference>
<feature type="compositionally biased region" description="Polar residues" evidence="6">
    <location>
        <begin position="13"/>
        <end position="22"/>
    </location>
</feature>
<dbReference type="RefSeq" id="XP_002765400.1">
    <property type="nucleotide sequence ID" value="XM_002765354.1"/>
</dbReference>
<feature type="region of interest" description="Disordered" evidence="6">
    <location>
        <begin position="1"/>
        <end position="23"/>
    </location>
</feature>
<evidence type="ECO:0000256" key="2">
    <source>
        <dbReference type="ARBA" id="ARBA00022679"/>
    </source>
</evidence>
<dbReference type="Proteomes" id="UP000007800">
    <property type="component" value="Unassembled WGS sequence"/>
</dbReference>
<evidence type="ECO:0000256" key="1">
    <source>
        <dbReference type="ARBA" id="ARBA00004141"/>
    </source>
</evidence>
<evidence type="ECO:0000256" key="6">
    <source>
        <dbReference type="SAM" id="MobiDB-lite"/>
    </source>
</evidence>
<dbReference type="InParanoid" id="C5LYU3"/>
<dbReference type="PANTHER" id="PTHR13929">
    <property type="entry name" value="1,4-DIHYDROXY-2-NAPHTHOATE OCTAPRENYLTRANSFERASE"/>
    <property type="match status" value="1"/>
</dbReference>
<accession>C5LYU3</accession>
<dbReference type="AlphaFoldDB" id="C5LYU3"/>
<proteinExistence type="predicted"/>
<feature type="transmembrane region" description="Helical" evidence="7">
    <location>
        <begin position="199"/>
        <end position="223"/>
    </location>
</feature>
<keyword evidence="5 7" id="KW-0472">Membrane</keyword>
<evidence type="ECO:0000313" key="8">
    <source>
        <dbReference type="EMBL" id="EEQ98117.1"/>
    </source>
</evidence>
<evidence type="ECO:0000256" key="4">
    <source>
        <dbReference type="ARBA" id="ARBA00022989"/>
    </source>
</evidence>
<dbReference type="OrthoDB" id="203513at2759"/>
<reference evidence="8 9" key="1">
    <citation type="submission" date="2008-07" db="EMBL/GenBank/DDBJ databases">
        <authorList>
            <person name="El-Sayed N."/>
            <person name="Caler E."/>
            <person name="Inman J."/>
            <person name="Amedeo P."/>
            <person name="Hass B."/>
            <person name="Wortman J."/>
        </authorList>
    </citation>
    <scope>NUCLEOTIDE SEQUENCE [LARGE SCALE GENOMIC DNA]</scope>
    <source>
        <strain evidence="9">ATCC 50983 / TXsc</strain>
    </source>
</reference>
<feature type="transmembrane region" description="Helical" evidence="7">
    <location>
        <begin position="343"/>
        <end position="361"/>
    </location>
</feature>
<keyword evidence="4 7" id="KW-1133">Transmembrane helix</keyword>
<evidence type="ECO:0000256" key="5">
    <source>
        <dbReference type="ARBA" id="ARBA00023136"/>
    </source>
</evidence>
<evidence type="ECO:0000256" key="3">
    <source>
        <dbReference type="ARBA" id="ARBA00022692"/>
    </source>
</evidence>
<feature type="transmembrane region" description="Helical" evidence="7">
    <location>
        <begin position="267"/>
        <end position="286"/>
    </location>
</feature>
<dbReference type="Pfam" id="PF01040">
    <property type="entry name" value="UbiA"/>
    <property type="match status" value="1"/>
</dbReference>
<organism evidence="9">
    <name type="scientific">Perkinsus marinus (strain ATCC 50983 / TXsc)</name>
    <dbReference type="NCBI Taxonomy" id="423536"/>
    <lineage>
        <taxon>Eukaryota</taxon>
        <taxon>Sar</taxon>
        <taxon>Alveolata</taxon>
        <taxon>Perkinsozoa</taxon>
        <taxon>Perkinsea</taxon>
        <taxon>Perkinsida</taxon>
        <taxon>Perkinsidae</taxon>
        <taxon>Perkinsus</taxon>
    </lineage>
</organism>
<feature type="transmembrane region" description="Helical" evidence="7">
    <location>
        <begin position="132"/>
        <end position="153"/>
    </location>
</feature>
<dbReference type="InterPro" id="IPR000537">
    <property type="entry name" value="UbiA_prenyltransferase"/>
</dbReference>
<name>C5LYU3_PERM5</name>